<dbReference type="RefSeq" id="WP_163345628.1">
    <property type="nucleotide sequence ID" value="NZ_CP048409.1"/>
</dbReference>
<dbReference type="EMBL" id="CP048409">
    <property type="protein sequence ID" value="QIA07707.1"/>
    <property type="molecule type" value="Genomic_DNA"/>
</dbReference>
<dbReference type="Gene3D" id="1.25.40.10">
    <property type="entry name" value="Tetratricopeptide repeat domain"/>
    <property type="match status" value="1"/>
</dbReference>
<evidence type="ECO:0000313" key="4">
    <source>
        <dbReference type="EMBL" id="QIA07707.1"/>
    </source>
</evidence>
<dbReference type="SMART" id="SM00028">
    <property type="entry name" value="TPR"/>
    <property type="match status" value="3"/>
</dbReference>
<feature type="repeat" description="TPR" evidence="2">
    <location>
        <begin position="104"/>
        <end position="137"/>
    </location>
</feature>
<dbReference type="AlphaFoldDB" id="A0A6C0RCB1"/>
<dbReference type="PROSITE" id="PS51257">
    <property type="entry name" value="PROKAR_LIPOPROTEIN"/>
    <property type="match status" value="1"/>
</dbReference>
<name>A0A6C0RCB1_9BACT</name>
<dbReference type="PANTHER" id="PTHR44103:SF1">
    <property type="entry name" value="PROPROTEIN CONVERTASE P"/>
    <property type="match status" value="1"/>
</dbReference>
<keyword evidence="2" id="KW-0802">TPR repeat</keyword>
<dbReference type="Pfam" id="PF13517">
    <property type="entry name" value="FG-GAP_3"/>
    <property type="match status" value="3"/>
</dbReference>
<dbReference type="InterPro" id="IPR013517">
    <property type="entry name" value="FG-GAP"/>
</dbReference>
<protein>
    <submittedName>
        <fullName evidence="4">Tetratricopeptide repeat protein</fullName>
    </submittedName>
</protein>
<evidence type="ECO:0000313" key="5">
    <source>
        <dbReference type="Proteomes" id="UP000474630"/>
    </source>
</evidence>
<dbReference type="InterPro" id="IPR011519">
    <property type="entry name" value="UnbV_ASPIC"/>
</dbReference>
<dbReference type="Pfam" id="PF00515">
    <property type="entry name" value="TPR_1"/>
    <property type="match status" value="1"/>
</dbReference>
<dbReference type="SUPFAM" id="SSF69318">
    <property type="entry name" value="Integrin alpha N-terminal domain"/>
    <property type="match status" value="1"/>
</dbReference>
<feature type="domain" description="ASPIC/UnbV" evidence="3">
    <location>
        <begin position="685"/>
        <end position="742"/>
    </location>
</feature>
<organism evidence="4 5">
    <name type="scientific">Draconibacterium halophilum</name>
    <dbReference type="NCBI Taxonomy" id="2706887"/>
    <lineage>
        <taxon>Bacteria</taxon>
        <taxon>Pseudomonadati</taxon>
        <taxon>Bacteroidota</taxon>
        <taxon>Bacteroidia</taxon>
        <taxon>Marinilabiliales</taxon>
        <taxon>Prolixibacteraceae</taxon>
        <taxon>Draconibacterium</taxon>
    </lineage>
</organism>
<feature type="repeat" description="TPR" evidence="2">
    <location>
        <begin position="36"/>
        <end position="69"/>
    </location>
</feature>
<reference evidence="4 5" key="1">
    <citation type="submission" date="2020-02" db="EMBL/GenBank/DDBJ databases">
        <title>Genome sequencing for Draconibacterium sp. strain M1.</title>
        <authorList>
            <person name="Park S.-J."/>
        </authorList>
    </citation>
    <scope>NUCLEOTIDE SEQUENCE [LARGE SCALE GENOMIC DNA]</scope>
    <source>
        <strain evidence="4 5">M1</strain>
    </source>
</reference>
<sequence>MMKNNSVFLVIILLLLVLSACEQGKKKTPEQEAIELMTAQTMGIAYLEEFKLEEAEAEFLKYIDLSPDDKLGYANLGLTYLRMGKYQEAEEQIQKAIKIDEQDADIRLILATIYEMDNKREKAISVLNEALTFAPDHAKILYDLSELYSVANDEESNTAKKECIQKLVDVVPQNLVPQLSLINIYINANKGDSALARLELIAKQFPAFPKEAITYYEKTLDLLRKNDLEKATTQFTIFHNYMKVTAPYQAGIMELKGPGGNLIGFPLIEYNKDLIIQDVEEKSYLDVIKFSEVSASAGLNNLETIAANGKVGKSYLVSADYDGDGDIDIYVENFDQETNTSNQYLFSNNMGRYTDVASEVGIKHQEAAQAVGFVDYENDGFLDLFITTKDGDLLYRNAGKDEFVANTTDAGLENKSAGRNILFFDYDHDGDLDILKATDNGPLMFRNNSDGTFTEKIAQTGIDKKQVIYDAAFGDFDEDDDIDLIVTGPSGTVLYANQRQGVFMNVNSESALEEHFAGQSVEVGDFNNDGFLDVLLTSSETGELRIFENHGNSRFSKLENVDKMFASTANTQMEDAKLFDFDNDGYLDLILAGTPVNEGERGVFLYHNDAPGKFSDVSNLLPENVLSASQIDLFDYNEDGDIDVLLARANGGVYLLRNDGGNINHYVNMKLVGLRTGSAKNNHFGIGAKIEVRSGDLYQTKVIDKPGVHFGLGHRKNADIIRITWTNGVPQNIFRPGVDQALIEAQTLKGSCPFLYTWNGNKYEFVKDITWRSALGMPLGIMGENTAYGFAAASDDYIKIPATALQAKDGKYLMQVTSELWETIYMDKIRLAVADHPASVEVFVPEQFTPPPFPGYDLHQVRQKIVPVSAVDHNNHNVLSCIEKEDDVYLSGFDAAKYQGTTEMHTLTIDPGSETDTEHLKLYMKGWVFPTDASINSALSQTSTLNSMWPVIQVVNKKGEWENAVENFGFPMGKDKTVIVDLSGKFKTNDHRVRLVTNMEIYWDYIFFSNVPEEVSVKTTFLDPEAADFHYRGFSRMYRKGGRYGPHWFDYYDVDKNPQWVDLVGNYTRYGDVLPLLLQSDDQYIISNAGDEISISFSTTSLPELPDGWKRSFFIHSVGWVKDGDLNTAFGNQVEPLPFHGMKTYPPSENDKYPMDAAHRKYLEKYNTRKVTIEGYRNFVRNQAYNDEKN</sequence>
<dbReference type="InterPro" id="IPR028994">
    <property type="entry name" value="Integrin_alpha_N"/>
</dbReference>
<dbReference type="PROSITE" id="PS50005">
    <property type="entry name" value="TPR"/>
    <property type="match status" value="3"/>
</dbReference>
<evidence type="ECO:0000256" key="2">
    <source>
        <dbReference type="PROSITE-ProRule" id="PRU00339"/>
    </source>
</evidence>
<keyword evidence="1" id="KW-0732">Signal</keyword>
<evidence type="ECO:0000256" key="1">
    <source>
        <dbReference type="ARBA" id="ARBA00022729"/>
    </source>
</evidence>
<accession>A0A6C0RCB1</accession>
<dbReference type="Proteomes" id="UP000474630">
    <property type="component" value="Chromosome"/>
</dbReference>
<dbReference type="InterPro" id="IPR011990">
    <property type="entry name" value="TPR-like_helical_dom_sf"/>
</dbReference>
<keyword evidence="5" id="KW-1185">Reference proteome</keyword>
<evidence type="ECO:0000259" key="3">
    <source>
        <dbReference type="Pfam" id="PF07593"/>
    </source>
</evidence>
<feature type="repeat" description="TPR" evidence="2">
    <location>
        <begin position="70"/>
        <end position="103"/>
    </location>
</feature>
<dbReference type="KEGG" id="drc:G0Q07_08190"/>
<dbReference type="InterPro" id="IPR019734">
    <property type="entry name" value="TPR_rpt"/>
</dbReference>
<dbReference type="Pfam" id="PF07593">
    <property type="entry name" value="UnbV_ASPIC"/>
    <property type="match status" value="1"/>
</dbReference>
<dbReference type="SUPFAM" id="SSF48452">
    <property type="entry name" value="TPR-like"/>
    <property type="match status" value="1"/>
</dbReference>
<gene>
    <name evidence="4" type="ORF">G0Q07_08190</name>
</gene>
<dbReference type="Gene3D" id="2.130.10.130">
    <property type="entry name" value="Integrin alpha, N-terminal"/>
    <property type="match status" value="1"/>
</dbReference>
<dbReference type="PROSITE" id="PS50293">
    <property type="entry name" value="TPR_REGION"/>
    <property type="match status" value="1"/>
</dbReference>
<proteinExistence type="predicted"/>
<dbReference type="PANTHER" id="PTHR44103">
    <property type="entry name" value="PROPROTEIN CONVERTASE P"/>
    <property type="match status" value="1"/>
</dbReference>